<evidence type="ECO:0000313" key="2">
    <source>
        <dbReference type="EMBL" id="GAH61826.1"/>
    </source>
</evidence>
<dbReference type="InterPro" id="IPR006099">
    <property type="entry name" value="MeMalonylCoA_mutase_a/b_cat"/>
</dbReference>
<proteinExistence type="predicted"/>
<dbReference type="SUPFAM" id="SSF51703">
    <property type="entry name" value="Cobalamin (vitamin B12)-dependent enzymes"/>
    <property type="match status" value="1"/>
</dbReference>
<feature type="non-terminal residue" evidence="2">
    <location>
        <position position="1"/>
    </location>
</feature>
<dbReference type="EMBL" id="BARU01034048">
    <property type="protein sequence ID" value="GAH61826.1"/>
    <property type="molecule type" value="Genomic_DNA"/>
</dbReference>
<dbReference type="Pfam" id="PF01642">
    <property type="entry name" value="MM_CoA_mutase"/>
    <property type="match status" value="1"/>
</dbReference>
<reference evidence="2" key="1">
    <citation type="journal article" date="2014" name="Front. Microbiol.">
        <title>High frequency of phylogenetically diverse reductive dehalogenase-homologous genes in deep subseafloor sedimentary metagenomes.</title>
        <authorList>
            <person name="Kawai M."/>
            <person name="Futagami T."/>
            <person name="Toyoda A."/>
            <person name="Takaki Y."/>
            <person name="Nishi S."/>
            <person name="Hori S."/>
            <person name="Arai W."/>
            <person name="Tsubouchi T."/>
            <person name="Morono Y."/>
            <person name="Uchiyama I."/>
            <person name="Ito T."/>
            <person name="Fujiyama A."/>
            <person name="Inagaki F."/>
            <person name="Takami H."/>
        </authorList>
    </citation>
    <scope>NUCLEOTIDE SEQUENCE</scope>
    <source>
        <strain evidence="2">Expedition CK06-06</strain>
    </source>
</reference>
<organism evidence="2">
    <name type="scientific">marine sediment metagenome</name>
    <dbReference type="NCBI Taxonomy" id="412755"/>
    <lineage>
        <taxon>unclassified sequences</taxon>
        <taxon>metagenomes</taxon>
        <taxon>ecological metagenomes</taxon>
    </lineage>
</organism>
<comment type="caution">
    <text evidence="2">The sequence shown here is derived from an EMBL/GenBank/DDBJ whole genome shotgun (WGS) entry which is preliminary data.</text>
</comment>
<dbReference type="InterPro" id="IPR016176">
    <property type="entry name" value="Cbl-dep_enz_cat"/>
</dbReference>
<sequence>VDPLAGSYYIEWLTDEMGKKMAECMKKVEEMGGMIKAVESGYIQGEVSRQAYIQEKKIQSGETTKIGVNKYAMEEEKAEVEIHQFNPKVAEEQKRKLIEIKTQRNENEVKDAMHGLKKAAQTDDNVMPHILKAVKSYVTLGEITRVFKEVFGEFKEPIGL</sequence>
<dbReference type="PANTHER" id="PTHR48101:SF1">
    <property type="entry name" value="METHYLMALONYL-COA MUTASE, LARGE SUBUNIT"/>
    <property type="match status" value="1"/>
</dbReference>
<gene>
    <name evidence="2" type="ORF">S03H2_53488</name>
</gene>
<dbReference type="GO" id="GO:0016866">
    <property type="term" value="F:intramolecular transferase activity"/>
    <property type="evidence" value="ECO:0007669"/>
    <property type="project" value="InterPro"/>
</dbReference>
<dbReference type="PANTHER" id="PTHR48101">
    <property type="entry name" value="METHYLMALONYL-COA MUTASE, MITOCHONDRIAL-RELATED"/>
    <property type="match status" value="1"/>
</dbReference>
<dbReference type="GO" id="GO:0031419">
    <property type="term" value="F:cobalamin binding"/>
    <property type="evidence" value="ECO:0007669"/>
    <property type="project" value="InterPro"/>
</dbReference>
<evidence type="ECO:0000259" key="1">
    <source>
        <dbReference type="Pfam" id="PF01642"/>
    </source>
</evidence>
<protein>
    <recommendedName>
        <fullName evidence="1">Methylmalonyl-CoA mutase alpha/beta chain catalytic domain-containing protein</fullName>
    </recommendedName>
</protein>
<name>X1GV71_9ZZZZ</name>
<accession>X1GV71</accession>
<dbReference type="Gene3D" id="3.20.20.240">
    <property type="entry name" value="Methylmalonyl-CoA mutase"/>
    <property type="match status" value="1"/>
</dbReference>
<dbReference type="AlphaFoldDB" id="X1GV71"/>
<feature type="domain" description="Methylmalonyl-CoA mutase alpha/beta chain catalytic" evidence="1">
    <location>
        <begin position="1"/>
        <end position="153"/>
    </location>
</feature>